<name>A0A7R9IKA9_9NEOP</name>
<feature type="compositionally biased region" description="Basic and acidic residues" evidence="1">
    <location>
        <begin position="81"/>
        <end position="91"/>
    </location>
</feature>
<reference evidence="2" key="1">
    <citation type="submission" date="2020-11" db="EMBL/GenBank/DDBJ databases">
        <authorList>
            <person name="Tran Van P."/>
        </authorList>
    </citation>
    <scope>NUCLEOTIDE SEQUENCE</scope>
</reference>
<dbReference type="EMBL" id="OE003299">
    <property type="protein sequence ID" value="CAD7460001.1"/>
    <property type="molecule type" value="Genomic_DNA"/>
</dbReference>
<dbReference type="AlphaFoldDB" id="A0A7R9IKA9"/>
<evidence type="ECO:0000313" key="2">
    <source>
        <dbReference type="EMBL" id="CAD7460001.1"/>
    </source>
</evidence>
<sequence length="118" mass="13261">MPLPVFIQDSNPDYTKLMSRPTPTLYPGVVRTSNCLFQSHVDRERSVGVTASVDPAANVAPQLQKHRTSASVRQRRKSARVLKDPASEGHTHPPLITSCFSVLTYVRAYMVEQRRKLD</sequence>
<evidence type="ECO:0000256" key="1">
    <source>
        <dbReference type="SAM" id="MobiDB-lite"/>
    </source>
</evidence>
<feature type="region of interest" description="Disordered" evidence="1">
    <location>
        <begin position="62"/>
        <end position="92"/>
    </location>
</feature>
<proteinExistence type="predicted"/>
<feature type="compositionally biased region" description="Basic residues" evidence="1">
    <location>
        <begin position="64"/>
        <end position="80"/>
    </location>
</feature>
<gene>
    <name evidence="2" type="ORF">TTEB3V08_LOCUS7947</name>
</gene>
<accession>A0A7R9IKA9</accession>
<protein>
    <submittedName>
        <fullName evidence="2">Uncharacterized protein</fullName>
    </submittedName>
</protein>
<organism evidence="2">
    <name type="scientific">Timema tahoe</name>
    <dbReference type="NCBI Taxonomy" id="61484"/>
    <lineage>
        <taxon>Eukaryota</taxon>
        <taxon>Metazoa</taxon>
        <taxon>Ecdysozoa</taxon>
        <taxon>Arthropoda</taxon>
        <taxon>Hexapoda</taxon>
        <taxon>Insecta</taxon>
        <taxon>Pterygota</taxon>
        <taxon>Neoptera</taxon>
        <taxon>Polyneoptera</taxon>
        <taxon>Phasmatodea</taxon>
        <taxon>Timematodea</taxon>
        <taxon>Timematoidea</taxon>
        <taxon>Timematidae</taxon>
        <taxon>Timema</taxon>
    </lineage>
</organism>